<dbReference type="PANTHER" id="PTHR33710:SF71">
    <property type="entry name" value="ENDONUCLEASE_EXONUCLEASE_PHOSPHATASE DOMAIN-CONTAINING PROTEIN"/>
    <property type="match status" value="1"/>
</dbReference>
<evidence type="ECO:0000259" key="1">
    <source>
        <dbReference type="Pfam" id="PF03372"/>
    </source>
</evidence>
<evidence type="ECO:0000259" key="2">
    <source>
        <dbReference type="Pfam" id="PF14111"/>
    </source>
</evidence>
<accession>A0A7J7LV85</accession>
<protein>
    <recommendedName>
        <fullName evidence="5">Endonuclease/exonuclease/phosphatase domain-containing protein</fullName>
    </recommendedName>
</protein>
<dbReference type="EMBL" id="JACGCM010001965">
    <property type="protein sequence ID" value="KAF6146581.1"/>
    <property type="molecule type" value="Genomic_DNA"/>
</dbReference>
<reference evidence="3 4" key="1">
    <citation type="journal article" date="2020" name="IScience">
        <title>Genome Sequencing of the Endangered Kingdonia uniflora (Circaeasteraceae, Ranunculales) Reveals Potential Mechanisms of Evolutionary Specialization.</title>
        <authorList>
            <person name="Sun Y."/>
            <person name="Deng T."/>
            <person name="Zhang A."/>
            <person name="Moore M.J."/>
            <person name="Landis J.B."/>
            <person name="Lin N."/>
            <person name="Zhang H."/>
            <person name="Zhang X."/>
            <person name="Huang J."/>
            <person name="Zhang X."/>
            <person name="Sun H."/>
            <person name="Wang H."/>
        </authorList>
    </citation>
    <scope>NUCLEOTIDE SEQUENCE [LARGE SCALE GENOMIC DNA]</scope>
    <source>
        <strain evidence="3">TB1705</strain>
        <tissue evidence="3">Leaf</tissue>
    </source>
</reference>
<comment type="caution">
    <text evidence="3">The sequence shown here is derived from an EMBL/GenBank/DDBJ whole genome shotgun (WGS) entry which is preliminary data.</text>
</comment>
<dbReference type="Pfam" id="PF14111">
    <property type="entry name" value="DUF4283"/>
    <property type="match status" value="1"/>
</dbReference>
<organism evidence="3 4">
    <name type="scientific">Kingdonia uniflora</name>
    <dbReference type="NCBI Taxonomy" id="39325"/>
    <lineage>
        <taxon>Eukaryota</taxon>
        <taxon>Viridiplantae</taxon>
        <taxon>Streptophyta</taxon>
        <taxon>Embryophyta</taxon>
        <taxon>Tracheophyta</taxon>
        <taxon>Spermatophyta</taxon>
        <taxon>Magnoliopsida</taxon>
        <taxon>Ranunculales</taxon>
        <taxon>Circaeasteraceae</taxon>
        <taxon>Kingdonia</taxon>
    </lineage>
</organism>
<evidence type="ECO:0008006" key="5">
    <source>
        <dbReference type="Google" id="ProtNLM"/>
    </source>
</evidence>
<dbReference type="Gene3D" id="3.60.10.10">
    <property type="entry name" value="Endonuclease/exonuclease/phosphatase"/>
    <property type="match status" value="1"/>
</dbReference>
<dbReference type="InterPro" id="IPR005135">
    <property type="entry name" value="Endo/exonuclease/phosphatase"/>
</dbReference>
<dbReference type="AlphaFoldDB" id="A0A7J7LV85"/>
<dbReference type="InterPro" id="IPR025558">
    <property type="entry name" value="DUF4283"/>
</dbReference>
<name>A0A7J7LV85_9MAGN</name>
<dbReference type="OrthoDB" id="1939300at2759"/>
<feature type="domain" description="DUF4283" evidence="2">
    <location>
        <begin position="222"/>
        <end position="279"/>
    </location>
</feature>
<proteinExistence type="predicted"/>
<sequence>MVRAKERVEDFVSTSSVGPIAQQTDSDARIEQLIIDTDTLIAQEKNERIHVPRLSEDMRQAMINFSHRHKETHSDARWSTKPRKVNPTDLVEYTYERCNLASCSVHCVNGTLKWGMCLDRCHRNKDSILSLPAQLDSASQGPIAEAIEGTQSNFPHELNTGCPNVDELPPETHPANSWASLMKGPSKNKGFANLVYIPPILVEGKKILNISLSEFEKDNSIHEQLLVGYFIGRKLAYSYVKATLSALWALKGDLEMTVRRNHFFFKFSNWEDRQNALEHNQDGIEKIASLIGQPMYTDKARESKRRPFVRVCVEVMAIDKFPEQVSMMVDGFVDLRYSSWYLPRKSGNSWARLLDNLFELRALWVAFHSGFINVTLAIYTVKAHIMELFVHYLAGVTTPRKVTYIAWTTNTWQGNHWRGHQKPGDITFLFSLVYASNCCRERDSLWEDLTNVANNFTNPWILVGDFNSCFSNHDKVGGRVVLSSIVENYADLPNVTKLQDLKYSGCRYTWTNRRIGEDSMMTKIDRILVNERWGDVFRASEAEFLPPNISDHCPAIVRVYEDGQSQKKSFKYYNFWSGEEGYKEVVIEAWNLAVTSNPMQKLKQRMNNVKNGLKEWRHIKARKSRNSIFSFKDVEERTICDPDQVTSAASNHFMSILGMGKKAIDTNMIKNLKYKQRVKNEDQFELIKDVEDCEIRDALFSILASKIPGPDGFNSQFFQFNWDLIMKDYCKAVWKSISTSQQSTCLEWNLLKATTYVAL</sequence>
<evidence type="ECO:0000313" key="4">
    <source>
        <dbReference type="Proteomes" id="UP000541444"/>
    </source>
</evidence>
<dbReference type="SUPFAM" id="SSF56219">
    <property type="entry name" value="DNase I-like"/>
    <property type="match status" value="1"/>
</dbReference>
<evidence type="ECO:0000313" key="3">
    <source>
        <dbReference type="EMBL" id="KAF6146581.1"/>
    </source>
</evidence>
<dbReference type="PANTHER" id="PTHR33710">
    <property type="entry name" value="BNAC02G09200D PROTEIN"/>
    <property type="match status" value="1"/>
</dbReference>
<dbReference type="Pfam" id="PF03372">
    <property type="entry name" value="Exo_endo_phos"/>
    <property type="match status" value="1"/>
</dbReference>
<feature type="domain" description="Endonuclease/exonuclease/phosphatase" evidence="1">
    <location>
        <begin position="423"/>
        <end position="552"/>
    </location>
</feature>
<dbReference type="InterPro" id="IPR036691">
    <property type="entry name" value="Endo/exonu/phosph_ase_sf"/>
</dbReference>
<gene>
    <name evidence="3" type="ORF">GIB67_008867</name>
</gene>
<dbReference type="Proteomes" id="UP000541444">
    <property type="component" value="Unassembled WGS sequence"/>
</dbReference>
<keyword evidence="4" id="KW-1185">Reference proteome</keyword>
<dbReference type="GO" id="GO:0003824">
    <property type="term" value="F:catalytic activity"/>
    <property type="evidence" value="ECO:0007669"/>
    <property type="project" value="InterPro"/>
</dbReference>